<protein>
    <recommendedName>
        <fullName evidence="3">DUF7729 domain-containing protein</fullName>
    </recommendedName>
</protein>
<evidence type="ECO:0000256" key="2">
    <source>
        <dbReference type="SAM" id="SignalP"/>
    </source>
</evidence>
<feature type="compositionally biased region" description="Polar residues" evidence="1">
    <location>
        <begin position="236"/>
        <end position="252"/>
    </location>
</feature>
<proteinExistence type="predicted"/>
<evidence type="ECO:0000313" key="5">
    <source>
        <dbReference type="Proteomes" id="UP000749646"/>
    </source>
</evidence>
<keyword evidence="5" id="KW-1185">Reference proteome</keyword>
<evidence type="ECO:0000259" key="3">
    <source>
        <dbReference type="Pfam" id="PF24855"/>
    </source>
</evidence>
<dbReference type="Pfam" id="PF24855">
    <property type="entry name" value="DUF7729"/>
    <property type="match status" value="1"/>
</dbReference>
<dbReference type="InterPro" id="IPR056146">
    <property type="entry name" value="DUF7729"/>
</dbReference>
<reference evidence="4" key="1">
    <citation type="journal article" date="2020" name="Fungal Divers.">
        <title>Resolving the Mortierellaceae phylogeny through synthesis of multi-gene phylogenetics and phylogenomics.</title>
        <authorList>
            <person name="Vandepol N."/>
            <person name="Liber J."/>
            <person name="Desiro A."/>
            <person name="Na H."/>
            <person name="Kennedy M."/>
            <person name="Barry K."/>
            <person name="Grigoriev I.V."/>
            <person name="Miller A.N."/>
            <person name="O'Donnell K."/>
            <person name="Stajich J.E."/>
            <person name="Bonito G."/>
        </authorList>
    </citation>
    <scope>NUCLEOTIDE SEQUENCE</scope>
    <source>
        <strain evidence="4">MES-2147</strain>
    </source>
</reference>
<dbReference type="AlphaFoldDB" id="A0A9P6LTT5"/>
<sequence length="284" mass="30231">MKLLSTVALIALGAGAFSSTAEAVLSAGCNTYITSLSQATNSLAKCRVYTALGFPGLTHTNDHDTDKLQKALTDYCATPACTKEQYAGVLKDLQTNCAADMVAENQDILGTTMTMWYLSPAQREAVCLKNPTTNTTCVVESIKDVIARGQFPNDNKNEDDLYGYIQYVSPLVSAKGNTTAFCSQCNQEVANIFSNHYIKNPSSFPLNFAQQLSSSKLNEDLQYQYKSACKVTLGTDQSAFKPTNPTNPNDNSGSKDGKNSGAQSLAFSFGGVAAAAVAVAVAMI</sequence>
<dbReference type="Proteomes" id="UP000749646">
    <property type="component" value="Unassembled WGS sequence"/>
</dbReference>
<organism evidence="4 5">
    <name type="scientific">Modicella reniformis</name>
    <dbReference type="NCBI Taxonomy" id="1440133"/>
    <lineage>
        <taxon>Eukaryota</taxon>
        <taxon>Fungi</taxon>
        <taxon>Fungi incertae sedis</taxon>
        <taxon>Mucoromycota</taxon>
        <taxon>Mortierellomycotina</taxon>
        <taxon>Mortierellomycetes</taxon>
        <taxon>Mortierellales</taxon>
        <taxon>Mortierellaceae</taxon>
        <taxon>Modicella</taxon>
    </lineage>
</organism>
<evidence type="ECO:0000313" key="4">
    <source>
        <dbReference type="EMBL" id="KAF9940390.1"/>
    </source>
</evidence>
<name>A0A9P6LTT5_9FUNG</name>
<keyword evidence="2" id="KW-0732">Signal</keyword>
<feature type="domain" description="DUF7729" evidence="3">
    <location>
        <begin position="20"/>
        <end position="199"/>
    </location>
</feature>
<feature type="region of interest" description="Disordered" evidence="1">
    <location>
        <begin position="236"/>
        <end position="259"/>
    </location>
</feature>
<evidence type="ECO:0000256" key="1">
    <source>
        <dbReference type="SAM" id="MobiDB-lite"/>
    </source>
</evidence>
<dbReference type="OrthoDB" id="2425453at2759"/>
<dbReference type="EMBL" id="JAAAHW010009461">
    <property type="protein sequence ID" value="KAF9940390.1"/>
    <property type="molecule type" value="Genomic_DNA"/>
</dbReference>
<comment type="caution">
    <text evidence="4">The sequence shown here is derived from an EMBL/GenBank/DDBJ whole genome shotgun (WGS) entry which is preliminary data.</text>
</comment>
<accession>A0A9P6LTT5</accession>
<feature type="chain" id="PRO_5040321349" description="DUF7729 domain-containing protein" evidence="2">
    <location>
        <begin position="24"/>
        <end position="284"/>
    </location>
</feature>
<feature type="signal peptide" evidence="2">
    <location>
        <begin position="1"/>
        <end position="23"/>
    </location>
</feature>
<gene>
    <name evidence="4" type="ORF">BGZ65_007111</name>
</gene>